<proteinExistence type="predicted"/>
<keyword evidence="2" id="KW-1185">Reference proteome</keyword>
<dbReference type="STRING" id="399736.SAMN04489720_1523"/>
<dbReference type="AlphaFoldDB" id="A0A1G8D5C4"/>
<dbReference type="RefSeq" id="WP_092503863.1">
    <property type="nucleotide sequence ID" value="NZ_LT629695.1"/>
</dbReference>
<sequence>MQIPLTPDDDPTIAIVRAAARASLRDLRDDLVAARSAMTSAIADVPSTTLDWFGPASQSLRDALGRMGMSLEGIHADLDQAVPLLDRIIS</sequence>
<evidence type="ECO:0000313" key="1">
    <source>
        <dbReference type="EMBL" id="SDH52936.1"/>
    </source>
</evidence>
<dbReference type="Proteomes" id="UP000198822">
    <property type="component" value="Chromosome I"/>
</dbReference>
<name>A0A1G8D5C4_9MICO</name>
<gene>
    <name evidence="1" type="ORF">SAMN04489720_1523</name>
</gene>
<protein>
    <submittedName>
        <fullName evidence="1">Uncharacterized protein</fullName>
    </submittedName>
</protein>
<reference evidence="2" key="1">
    <citation type="submission" date="2016-10" db="EMBL/GenBank/DDBJ databases">
        <authorList>
            <person name="Varghese N."/>
            <person name="Submissions S."/>
        </authorList>
    </citation>
    <scope>NUCLEOTIDE SEQUENCE [LARGE SCALE GENOMIC DNA]</scope>
    <source>
        <strain evidence="2">DSM 22002</strain>
    </source>
</reference>
<accession>A0A1G8D5C4</accession>
<organism evidence="1 2">
    <name type="scientific">Agrococcus jejuensis</name>
    <dbReference type="NCBI Taxonomy" id="399736"/>
    <lineage>
        <taxon>Bacteria</taxon>
        <taxon>Bacillati</taxon>
        <taxon>Actinomycetota</taxon>
        <taxon>Actinomycetes</taxon>
        <taxon>Micrococcales</taxon>
        <taxon>Microbacteriaceae</taxon>
        <taxon>Agrococcus</taxon>
    </lineage>
</organism>
<evidence type="ECO:0000313" key="2">
    <source>
        <dbReference type="Proteomes" id="UP000198822"/>
    </source>
</evidence>
<dbReference type="OrthoDB" id="9871360at2"/>
<dbReference type="EMBL" id="LT629695">
    <property type="protein sequence ID" value="SDH52936.1"/>
    <property type="molecule type" value="Genomic_DNA"/>
</dbReference>